<sequence length="163" mass="19137">MPPGDWADRSRQRIDFAYRGLNGEWYRLRELSFCGWEDAMVVFRDELDPRRTTTYRRFFPGSNCKNPRCHLVGQLWRLDSINRKQCLSDSSLGGSWSRMPAVTDHGEARHRQWEREQSFGNADLFLRQGPGHDEPQSDILADMATRCGRLMSRQTLLLDRRCE</sequence>
<dbReference type="EMBL" id="CP075866">
    <property type="protein sequence ID" value="QYS98915.1"/>
    <property type="molecule type" value="Genomic_DNA"/>
</dbReference>
<dbReference type="Proteomes" id="UP000826661">
    <property type="component" value="Chromosome III"/>
</dbReference>
<accession>A0A8G0LFU3</accession>
<organism evidence="1 2">
    <name type="scientific">Trichoderma simmonsii</name>
    <dbReference type="NCBI Taxonomy" id="1491479"/>
    <lineage>
        <taxon>Eukaryota</taxon>
        <taxon>Fungi</taxon>
        <taxon>Dikarya</taxon>
        <taxon>Ascomycota</taxon>
        <taxon>Pezizomycotina</taxon>
        <taxon>Sordariomycetes</taxon>
        <taxon>Hypocreomycetidae</taxon>
        <taxon>Hypocreales</taxon>
        <taxon>Hypocreaceae</taxon>
        <taxon>Trichoderma</taxon>
    </lineage>
</organism>
<evidence type="ECO:0000313" key="1">
    <source>
        <dbReference type="EMBL" id="QYS98915.1"/>
    </source>
</evidence>
<proteinExistence type="predicted"/>
<gene>
    <name evidence="1" type="ORF">H0G86_006071</name>
</gene>
<reference evidence="1 2" key="1">
    <citation type="journal article" date="2021" name="BMC Genomics">
        <title>Telomere-to-telomere genome assembly of asparaginase-producing Trichoderma simmonsii.</title>
        <authorList>
            <person name="Chung D."/>
            <person name="Kwon Y.M."/>
            <person name="Yang Y."/>
        </authorList>
    </citation>
    <scope>NUCLEOTIDE SEQUENCE [LARGE SCALE GENOMIC DNA]</scope>
    <source>
        <strain evidence="1 2">GH-Sj1</strain>
    </source>
</reference>
<protein>
    <submittedName>
        <fullName evidence="1">Uncharacterized protein</fullName>
    </submittedName>
</protein>
<dbReference type="AlphaFoldDB" id="A0A8G0LFU3"/>
<name>A0A8G0LFU3_9HYPO</name>
<evidence type="ECO:0000313" key="2">
    <source>
        <dbReference type="Proteomes" id="UP000826661"/>
    </source>
</evidence>
<keyword evidence="2" id="KW-1185">Reference proteome</keyword>